<dbReference type="EMBL" id="CP015772">
    <property type="protein sequence ID" value="ANH84027.1"/>
    <property type="molecule type" value="Genomic_DNA"/>
</dbReference>
<dbReference type="SUPFAM" id="SSF56954">
    <property type="entry name" value="Outer membrane efflux proteins (OEP)"/>
    <property type="match status" value="1"/>
</dbReference>
<dbReference type="Pfam" id="PF02321">
    <property type="entry name" value="OEP"/>
    <property type="match status" value="2"/>
</dbReference>
<evidence type="ECO:0000256" key="6">
    <source>
        <dbReference type="ARBA" id="ARBA00023136"/>
    </source>
</evidence>
<dbReference type="GO" id="GO:0015562">
    <property type="term" value="F:efflux transmembrane transporter activity"/>
    <property type="evidence" value="ECO:0007669"/>
    <property type="project" value="InterPro"/>
</dbReference>
<reference evidence="9 10" key="1">
    <citation type="submission" date="2016-05" db="EMBL/GenBank/DDBJ databases">
        <title>Niabella ginsenosidivorans BS26 whole genome sequencing.</title>
        <authorList>
            <person name="Im W.T."/>
            <person name="Siddiqi M.Z."/>
        </authorList>
    </citation>
    <scope>NUCLEOTIDE SEQUENCE [LARGE SCALE GENOMIC DNA]</scope>
    <source>
        <strain evidence="9 10">BS26</strain>
    </source>
</reference>
<evidence type="ECO:0000313" key="10">
    <source>
        <dbReference type="Proteomes" id="UP000077667"/>
    </source>
</evidence>
<evidence type="ECO:0000256" key="5">
    <source>
        <dbReference type="ARBA" id="ARBA00022692"/>
    </source>
</evidence>
<gene>
    <name evidence="9" type="ORF">A8C56_17520</name>
</gene>
<evidence type="ECO:0000256" key="4">
    <source>
        <dbReference type="ARBA" id="ARBA00022452"/>
    </source>
</evidence>
<dbReference type="GO" id="GO:0015288">
    <property type="term" value="F:porin activity"/>
    <property type="evidence" value="ECO:0007669"/>
    <property type="project" value="TreeGrafter"/>
</dbReference>
<dbReference type="InterPro" id="IPR003423">
    <property type="entry name" value="OMP_efflux"/>
</dbReference>
<keyword evidence="8" id="KW-0732">Signal</keyword>
<dbReference type="AlphaFoldDB" id="A0A1A9I8N1"/>
<keyword evidence="10" id="KW-1185">Reference proteome</keyword>
<protein>
    <submittedName>
        <fullName evidence="9">Transporter</fullName>
    </submittedName>
</protein>
<evidence type="ECO:0000256" key="1">
    <source>
        <dbReference type="ARBA" id="ARBA00004442"/>
    </source>
</evidence>
<keyword evidence="5" id="KW-0812">Transmembrane</keyword>
<evidence type="ECO:0000256" key="3">
    <source>
        <dbReference type="ARBA" id="ARBA00022448"/>
    </source>
</evidence>
<keyword evidence="7" id="KW-0998">Cell outer membrane</keyword>
<accession>A0A1A9I8N1</accession>
<organism evidence="9 10">
    <name type="scientific">Niabella ginsenosidivorans</name>
    <dbReference type="NCBI Taxonomy" id="1176587"/>
    <lineage>
        <taxon>Bacteria</taxon>
        <taxon>Pseudomonadati</taxon>
        <taxon>Bacteroidota</taxon>
        <taxon>Chitinophagia</taxon>
        <taxon>Chitinophagales</taxon>
        <taxon>Chitinophagaceae</taxon>
        <taxon>Niabella</taxon>
    </lineage>
</organism>
<comment type="subcellular location">
    <subcellularLocation>
        <location evidence="1">Cell outer membrane</location>
    </subcellularLocation>
</comment>
<keyword evidence="3" id="KW-0813">Transport</keyword>
<dbReference type="InterPro" id="IPR051906">
    <property type="entry name" value="TolC-like"/>
</dbReference>
<dbReference type="KEGG" id="nia:A8C56_17520"/>
<dbReference type="GO" id="GO:1990281">
    <property type="term" value="C:efflux pump complex"/>
    <property type="evidence" value="ECO:0007669"/>
    <property type="project" value="TreeGrafter"/>
</dbReference>
<comment type="similarity">
    <text evidence="2">Belongs to the outer membrane factor (OMF) (TC 1.B.17) family.</text>
</comment>
<dbReference type="PANTHER" id="PTHR30026">
    <property type="entry name" value="OUTER MEMBRANE PROTEIN TOLC"/>
    <property type="match status" value="1"/>
</dbReference>
<dbReference type="Proteomes" id="UP000077667">
    <property type="component" value="Chromosome"/>
</dbReference>
<dbReference type="GO" id="GO:0009279">
    <property type="term" value="C:cell outer membrane"/>
    <property type="evidence" value="ECO:0007669"/>
    <property type="project" value="UniProtKB-SubCell"/>
</dbReference>
<feature type="chain" id="PRO_5008390081" evidence="8">
    <location>
        <begin position="22"/>
        <end position="463"/>
    </location>
</feature>
<name>A0A1A9I8N1_9BACT</name>
<dbReference type="Gene3D" id="1.20.1600.10">
    <property type="entry name" value="Outer membrane efflux proteins (OEP)"/>
    <property type="match status" value="1"/>
</dbReference>
<sequence>MRIRSVLLTSVFVFLSAMLTAQTTLTLKEAIRIAAENYPSIKAKSAYVQASKEMVTEAKREQLPNVNLSVQQDYGTINGTNGPLYGFGGLAVASSGPALASQNWNAAFGALYLTNVNWEFFAFGKYREKVRVAQRTQESNTKDYEQELFEHKVKVAAAYLNLIASRQITKSYEKNLSRADSIRVFVIARAKNGLVAGVDSSLANAEYSSARILLTTAKDKEQEQKNILAQLMGTNDNNFEVDTSFIAALPGVYLDTVSTAQQHPLLQYYKSRIAVSDEQAHYLKTQYYPSFSLVGVWQSRGSGFGSDYATDQGSYTGDYWKGINPSRSNYLFGVGVTWNIMQPVRLSKQVNAQRLISKALQEEYNTADVAIKQQLQTAQNKMRNALANYREAPVQIKAASDAYHQKSVMYKNGLATMVDVTQASYTLIRAETDRNIANNNVWQALLLKAAAQGDFNLFEDQLR</sequence>
<feature type="signal peptide" evidence="8">
    <location>
        <begin position="1"/>
        <end position="21"/>
    </location>
</feature>
<dbReference type="PANTHER" id="PTHR30026:SF20">
    <property type="entry name" value="OUTER MEMBRANE PROTEIN TOLC"/>
    <property type="match status" value="1"/>
</dbReference>
<dbReference type="STRING" id="1176587.A8C56_17520"/>
<dbReference type="OrthoDB" id="654853at2"/>
<evidence type="ECO:0000256" key="2">
    <source>
        <dbReference type="ARBA" id="ARBA00007613"/>
    </source>
</evidence>
<keyword evidence="4" id="KW-1134">Transmembrane beta strand</keyword>
<keyword evidence="6" id="KW-0472">Membrane</keyword>
<proteinExistence type="inferred from homology"/>
<evidence type="ECO:0000313" key="9">
    <source>
        <dbReference type="EMBL" id="ANH84027.1"/>
    </source>
</evidence>
<evidence type="ECO:0000256" key="7">
    <source>
        <dbReference type="ARBA" id="ARBA00023237"/>
    </source>
</evidence>
<evidence type="ECO:0000256" key="8">
    <source>
        <dbReference type="SAM" id="SignalP"/>
    </source>
</evidence>
<dbReference type="RefSeq" id="WP_067762210.1">
    <property type="nucleotide sequence ID" value="NZ_CP015772.1"/>
</dbReference>